<feature type="signal peptide" evidence="3">
    <location>
        <begin position="1"/>
        <end position="17"/>
    </location>
</feature>
<feature type="compositionally biased region" description="Polar residues" evidence="1">
    <location>
        <begin position="1098"/>
        <end position="1126"/>
    </location>
</feature>
<feature type="compositionally biased region" description="Polar residues" evidence="1">
    <location>
        <begin position="827"/>
        <end position="860"/>
    </location>
</feature>
<feature type="region of interest" description="Disordered" evidence="1">
    <location>
        <begin position="1268"/>
        <end position="1292"/>
    </location>
</feature>
<feature type="region of interest" description="Disordered" evidence="1">
    <location>
        <begin position="160"/>
        <end position="180"/>
    </location>
</feature>
<dbReference type="EnsemblMetazoa" id="Aqu2.1.26166_001">
    <property type="protein sequence ID" value="Aqu2.1.26166_001"/>
    <property type="gene ID" value="Aqu2.1.26166"/>
</dbReference>
<protein>
    <submittedName>
        <fullName evidence="4">Uncharacterized protein</fullName>
    </submittedName>
</protein>
<keyword evidence="2" id="KW-0472">Membrane</keyword>
<feature type="transmembrane region" description="Helical" evidence="2">
    <location>
        <begin position="1160"/>
        <end position="1181"/>
    </location>
</feature>
<dbReference type="InParanoid" id="A0A1X7UFA6"/>
<reference evidence="4" key="1">
    <citation type="submission" date="2017-05" db="UniProtKB">
        <authorList>
            <consortium name="EnsemblMetazoa"/>
        </authorList>
    </citation>
    <scope>IDENTIFICATION</scope>
</reference>
<feature type="region of interest" description="Disordered" evidence="1">
    <location>
        <begin position="1097"/>
        <end position="1126"/>
    </location>
</feature>
<evidence type="ECO:0000313" key="4">
    <source>
        <dbReference type="EnsemblMetazoa" id="Aqu2.1.26166_001"/>
    </source>
</evidence>
<evidence type="ECO:0000256" key="1">
    <source>
        <dbReference type="SAM" id="MobiDB-lite"/>
    </source>
</evidence>
<feature type="chain" id="PRO_5010870136" evidence="3">
    <location>
        <begin position="18"/>
        <end position="1292"/>
    </location>
</feature>
<sequence>MRVYFIIVCCILSFTQSCIVQVSLNNGPVFNASQEVVVQEGDHISDDGVWNCSLSTIINVTKHSPNPTECNSTQPLPVTETVTNTETATSTETVTHTETATYTEAVTSTITKSITTMEQQVVPTTVISTRIMTTTIMVTPSPSISDEEQQSASENIYIYQSGEPTLTEQQKKEPKRRKGKKRMAEKLYTILALFGIILQANGSITCNLQVSINGVTNGNLIIEATVGDTAVVTCSCSEINYLTYLTRINLKNYTTSIPLLIGIGHQTMNEILLDPLSFTCCQHNQTFHCSATRFLNVIQSEPITSSSTIPSSSQCIPPSSSTLADADSTYSSSIKSIISSVDISPSSSITSDNEQLVLSTANTEVSTTLHTETSTIVQTSATLTANTDASSILHTNLSPTVQTDVPTTAADGPGVVTITKIMSSCPTVQTITELMSPSPLMTTVSPRGPEATANTFSKAEAHLNVNDTVIASPSGATVNILPGDRVYFNCNYATNLITYLYKGSITGGGMPIFGDTFNGTVWTTQVLTCCHHIKVWNCSLPTILNVLQQENMTSNCSSAISPTPSLSLTMNSLLTSTEIEESSSYTIMASSYTEPTSSSSYTGLTSSYTDITNTESISSTESIEPISYTELASGYTESASSVVTVTECIMTSTPLPTPTTITILRTVFTEPTATSETQYTCQFEGLPENVKSSDNVHTLTVPSSESLLTLNLTCNCSVYNPQWHIRLIGKVSPGERANSFYQQGIECINNTRPCSRDIDYINPINKSRGLYVYSRQNLTLTRSTAIMCYSNIIREVLIVSFTNDRTDQSGLMSSLSITTSTPSTASEDIQTSTVSPTSAYTAPTEETNSANGEHATSMQQAETITKRITTSIVSIVTSTVKTGGCSVDIKPETITVRVTPTLSTGDAGIADSIVKSVGGSTSLLLIVLVLMLITLSIGLCGVIEGIPGVSASDDSNIHTILVPSGETSITLELTCKCSLYVPQWHIQALEEESSQFFTHPIHCINGTRPCSHTYIPRNKKSQGLFVYLRNNFTITESTALMCFSNIDRDALIVSFSNDDEGSSTVIQSVLTTTVTETKTITRSLTATSTIIRTGTTSMCSSSNNKPIRATSQDNTPSTSITGASSQANTIDATNSAAVTQTPIIGGTKGIMESVGGPTSVVLIVLVLMLIVIIIGLCGVIICMKTRNKQRETVVQEISSESNSADSNRLSDIPLLWRNSNASEIGELAATHMPRSFSTPLKSLSTSYNTNTNNNKDDFRIAMHYMTDTSSPANQPVSGDDDEIFPNPDAENI</sequence>
<feature type="region of interest" description="Disordered" evidence="1">
    <location>
        <begin position="819"/>
        <end position="860"/>
    </location>
</feature>
<keyword evidence="2" id="KW-0812">Transmembrane</keyword>
<accession>A0A1X7UFA6</accession>
<keyword evidence="2" id="KW-1133">Transmembrane helix</keyword>
<evidence type="ECO:0000256" key="3">
    <source>
        <dbReference type="SAM" id="SignalP"/>
    </source>
</evidence>
<organism evidence="4">
    <name type="scientific">Amphimedon queenslandica</name>
    <name type="common">Sponge</name>
    <dbReference type="NCBI Taxonomy" id="400682"/>
    <lineage>
        <taxon>Eukaryota</taxon>
        <taxon>Metazoa</taxon>
        <taxon>Porifera</taxon>
        <taxon>Demospongiae</taxon>
        <taxon>Heteroscleromorpha</taxon>
        <taxon>Haplosclerida</taxon>
        <taxon>Niphatidae</taxon>
        <taxon>Amphimedon</taxon>
    </lineage>
</organism>
<evidence type="ECO:0000256" key="2">
    <source>
        <dbReference type="SAM" id="Phobius"/>
    </source>
</evidence>
<proteinExistence type="predicted"/>
<keyword evidence="3" id="KW-0732">Signal</keyword>
<dbReference type="PROSITE" id="PS51257">
    <property type="entry name" value="PROKAR_LIPOPROTEIN"/>
    <property type="match status" value="1"/>
</dbReference>
<name>A0A1X7UFA6_AMPQE</name>